<dbReference type="Pfam" id="PF05773">
    <property type="entry name" value="RWD"/>
    <property type="match status" value="1"/>
</dbReference>
<dbReference type="SMART" id="SM00591">
    <property type="entry name" value="RWD"/>
    <property type="match status" value="1"/>
</dbReference>
<protein>
    <submittedName>
        <fullName evidence="3">RWD-domain-containing protein</fullName>
    </submittedName>
</protein>
<name>A0A3N4L313_9PEZI</name>
<dbReference type="CDD" id="cd23823">
    <property type="entry name" value="RWD_GCN2"/>
    <property type="match status" value="1"/>
</dbReference>
<dbReference type="Proteomes" id="UP000277580">
    <property type="component" value="Unassembled WGS sequence"/>
</dbReference>
<evidence type="ECO:0000259" key="2">
    <source>
        <dbReference type="PROSITE" id="PS50908"/>
    </source>
</evidence>
<evidence type="ECO:0000313" key="4">
    <source>
        <dbReference type="Proteomes" id="UP000277580"/>
    </source>
</evidence>
<sequence>MATEEQAQEIEVLQSIYPDEFTQITDTQFTLRLVLEPPNIPGQSHEPPILNLHVTYPPTYPDTAPALDLTIDAASPTSSLSFPDDKDTLLTALATTIDENLGMAMVFSLATTLKEAAEELIASRAQAVEARREEQLRAEEEKEMEKFRGTLVTRERFVEWLARFKEEEEEKRRLAAAAREEEEKGRRGGGGVKEKRLTGRQLYERGLVGGMDDAEEEVDGVEVDLAKLKVAAPPAFD</sequence>
<feature type="domain" description="RWD" evidence="2">
    <location>
        <begin position="8"/>
        <end position="120"/>
    </location>
</feature>
<evidence type="ECO:0000313" key="3">
    <source>
        <dbReference type="EMBL" id="RPB15001.1"/>
    </source>
</evidence>
<dbReference type="SUPFAM" id="SSF54495">
    <property type="entry name" value="UBC-like"/>
    <property type="match status" value="1"/>
</dbReference>
<keyword evidence="4" id="KW-1185">Reference proteome</keyword>
<dbReference type="PROSITE" id="PS50908">
    <property type="entry name" value="RWD"/>
    <property type="match status" value="1"/>
</dbReference>
<dbReference type="InParanoid" id="A0A3N4L313"/>
<dbReference type="OrthoDB" id="277175at2759"/>
<dbReference type="FunCoup" id="A0A3N4L313">
    <property type="interactions" value="768"/>
</dbReference>
<organism evidence="3 4">
    <name type="scientific">Morchella conica CCBAS932</name>
    <dbReference type="NCBI Taxonomy" id="1392247"/>
    <lineage>
        <taxon>Eukaryota</taxon>
        <taxon>Fungi</taxon>
        <taxon>Dikarya</taxon>
        <taxon>Ascomycota</taxon>
        <taxon>Pezizomycotina</taxon>
        <taxon>Pezizomycetes</taxon>
        <taxon>Pezizales</taxon>
        <taxon>Morchellaceae</taxon>
        <taxon>Morchella</taxon>
    </lineage>
</organism>
<dbReference type="PANTHER" id="PTHR12292">
    <property type="entry name" value="RWD DOMAIN-CONTAINING PROTEIN"/>
    <property type="match status" value="1"/>
</dbReference>
<dbReference type="InterPro" id="IPR040213">
    <property type="entry name" value="GIR2-like"/>
</dbReference>
<dbReference type="InterPro" id="IPR016135">
    <property type="entry name" value="UBQ-conjugating_enzyme/RWD"/>
</dbReference>
<proteinExistence type="predicted"/>
<evidence type="ECO:0000256" key="1">
    <source>
        <dbReference type="SAM" id="MobiDB-lite"/>
    </source>
</evidence>
<reference evidence="3 4" key="1">
    <citation type="journal article" date="2018" name="Nat. Ecol. Evol.">
        <title>Pezizomycetes genomes reveal the molecular basis of ectomycorrhizal truffle lifestyle.</title>
        <authorList>
            <person name="Murat C."/>
            <person name="Payen T."/>
            <person name="Noel B."/>
            <person name="Kuo A."/>
            <person name="Morin E."/>
            <person name="Chen J."/>
            <person name="Kohler A."/>
            <person name="Krizsan K."/>
            <person name="Balestrini R."/>
            <person name="Da Silva C."/>
            <person name="Montanini B."/>
            <person name="Hainaut M."/>
            <person name="Levati E."/>
            <person name="Barry K.W."/>
            <person name="Belfiori B."/>
            <person name="Cichocki N."/>
            <person name="Clum A."/>
            <person name="Dockter R.B."/>
            <person name="Fauchery L."/>
            <person name="Guy J."/>
            <person name="Iotti M."/>
            <person name="Le Tacon F."/>
            <person name="Lindquist E.A."/>
            <person name="Lipzen A."/>
            <person name="Malagnac F."/>
            <person name="Mello A."/>
            <person name="Molinier V."/>
            <person name="Miyauchi S."/>
            <person name="Poulain J."/>
            <person name="Riccioni C."/>
            <person name="Rubini A."/>
            <person name="Sitrit Y."/>
            <person name="Splivallo R."/>
            <person name="Traeger S."/>
            <person name="Wang M."/>
            <person name="Zifcakova L."/>
            <person name="Wipf D."/>
            <person name="Zambonelli A."/>
            <person name="Paolocci F."/>
            <person name="Nowrousian M."/>
            <person name="Ottonello S."/>
            <person name="Baldrian P."/>
            <person name="Spatafora J.W."/>
            <person name="Henrissat B."/>
            <person name="Nagy L.G."/>
            <person name="Aury J.M."/>
            <person name="Wincker P."/>
            <person name="Grigoriev I.V."/>
            <person name="Bonfante P."/>
            <person name="Martin F.M."/>
        </authorList>
    </citation>
    <scope>NUCLEOTIDE SEQUENCE [LARGE SCALE GENOMIC DNA]</scope>
    <source>
        <strain evidence="3 4">CCBAS932</strain>
    </source>
</reference>
<feature type="region of interest" description="Disordered" evidence="1">
    <location>
        <begin position="176"/>
        <end position="197"/>
    </location>
</feature>
<accession>A0A3N4L313</accession>
<dbReference type="EMBL" id="ML119115">
    <property type="protein sequence ID" value="RPB15001.1"/>
    <property type="molecule type" value="Genomic_DNA"/>
</dbReference>
<dbReference type="Gene3D" id="3.10.110.10">
    <property type="entry name" value="Ubiquitin Conjugating Enzyme"/>
    <property type="match status" value="1"/>
</dbReference>
<gene>
    <name evidence="3" type="ORF">P167DRAFT_603660</name>
</gene>
<dbReference type="InterPro" id="IPR006575">
    <property type="entry name" value="RWD_dom"/>
</dbReference>
<dbReference type="AlphaFoldDB" id="A0A3N4L313"/>
<dbReference type="STRING" id="1392247.A0A3N4L313"/>